<dbReference type="PANTHER" id="PTHR24220">
    <property type="entry name" value="IMPORT ATP-BINDING PROTEIN"/>
    <property type="match status" value="1"/>
</dbReference>
<dbReference type="PROSITE" id="PS00211">
    <property type="entry name" value="ABC_TRANSPORTER_1"/>
    <property type="match status" value="1"/>
</dbReference>
<keyword evidence="3 5" id="KW-0067">ATP-binding</keyword>
<dbReference type="AlphaFoldDB" id="A0A3N2R6G1"/>
<evidence type="ECO:0000256" key="1">
    <source>
        <dbReference type="ARBA" id="ARBA00005417"/>
    </source>
</evidence>
<dbReference type="InterPro" id="IPR003439">
    <property type="entry name" value="ABC_transporter-like_ATP-bd"/>
</dbReference>
<dbReference type="InterPro" id="IPR003593">
    <property type="entry name" value="AAA+_ATPase"/>
</dbReference>
<keyword evidence="2" id="KW-0547">Nucleotide-binding</keyword>
<evidence type="ECO:0000313" key="5">
    <source>
        <dbReference type="EMBL" id="ROU02926.1"/>
    </source>
</evidence>
<protein>
    <submittedName>
        <fullName evidence="5">ATP-binding cassette domain-containing protein</fullName>
    </submittedName>
</protein>
<dbReference type="EMBL" id="RDRB01000003">
    <property type="protein sequence ID" value="ROU02926.1"/>
    <property type="molecule type" value="Genomic_DNA"/>
</dbReference>
<gene>
    <name evidence="5" type="ORF">EAT49_06400</name>
</gene>
<dbReference type="SUPFAM" id="SSF52540">
    <property type="entry name" value="P-loop containing nucleoside triphosphate hydrolases"/>
    <property type="match status" value="1"/>
</dbReference>
<dbReference type="GO" id="GO:0016887">
    <property type="term" value="F:ATP hydrolysis activity"/>
    <property type="evidence" value="ECO:0007669"/>
    <property type="project" value="InterPro"/>
</dbReference>
<sequence>MAEGLPLTVRDLAVSGERGRTILSLASLDLAPGTALGVEGPSGAGKSTLIYALAGLATRVEGAVTWGRTDLLSLGPEARARFRSERVGLIFQDFLLFDELGAEANAAILASFTPRTGRGAIRGQARDLLDRLGVPRAARTVASYSGGERQRVAVARALAHDPMIVIADEPTAALHRQAADALTDDLLTAVRERGRTLIVASHDERLLARMDRRLRLVDGALAEAA</sequence>
<dbReference type="GO" id="GO:0005524">
    <property type="term" value="F:ATP binding"/>
    <property type="evidence" value="ECO:0007669"/>
    <property type="project" value="UniProtKB-KW"/>
</dbReference>
<dbReference type="SMART" id="SM00382">
    <property type="entry name" value="AAA"/>
    <property type="match status" value="1"/>
</dbReference>
<proteinExistence type="inferred from homology"/>
<evidence type="ECO:0000256" key="2">
    <source>
        <dbReference type="ARBA" id="ARBA00022741"/>
    </source>
</evidence>
<feature type="domain" description="ABC transporter" evidence="4">
    <location>
        <begin position="7"/>
        <end position="225"/>
    </location>
</feature>
<name>A0A3N2R6G1_9RHOB</name>
<dbReference type="Proteomes" id="UP000268016">
    <property type="component" value="Unassembled WGS sequence"/>
</dbReference>
<organism evidence="5 6">
    <name type="scientific">Histidinibacterium lentulum</name>
    <dbReference type="NCBI Taxonomy" id="2480588"/>
    <lineage>
        <taxon>Bacteria</taxon>
        <taxon>Pseudomonadati</taxon>
        <taxon>Pseudomonadota</taxon>
        <taxon>Alphaproteobacteria</taxon>
        <taxon>Rhodobacterales</taxon>
        <taxon>Paracoccaceae</taxon>
        <taxon>Histidinibacterium</taxon>
    </lineage>
</organism>
<comment type="caution">
    <text evidence="5">The sequence shown here is derived from an EMBL/GenBank/DDBJ whole genome shotgun (WGS) entry which is preliminary data.</text>
</comment>
<dbReference type="GO" id="GO:0022857">
    <property type="term" value="F:transmembrane transporter activity"/>
    <property type="evidence" value="ECO:0007669"/>
    <property type="project" value="TreeGrafter"/>
</dbReference>
<dbReference type="RefSeq" id="WP_123641477.1">
    <property type="nucleotide sequence ID" value="NZ_ML119083.1"/>
</dbReference>
<dbReference type="InterPro" id="IPR027417">
    <property type="entry name" value="P-loop_NTPase"/>
</dbReference>
<dbReference type="Pfam" id="PF00005">
    <property type="entry name" value="ABC_tran"/>
    <property type="match status" value="1"/>
</dbReference>
<dbReference type="Gene3D" id="3.40.50.300">
    <property type="entry name" value="P-loop containing nucleotide triphosphate hydrolases"/>
    <property type="match status" value="1"/>
</dbReference>
<dbReference type="PROSITE" id="PS50893">
    <property type="entry name" value="ABC_TRANSPORTER_2"/>
    <property type="match status" value="1"/>
</dbReference>
<dbReference type="InterPro" id="IPR015854">
    <property type="entry name" value="ABC_transpr_LolD-like"/>
</dbReference>
<evidence type="ECO:0000313" key="6">
    <source>
        <dbReference type="Proteomes" id="UP000268016"/>
    </source>
</evidence>
<dbReference type="PANTHER" id="PTHR24220:SF689">
    <property type="entry name" value="LIPOPROTEIN-RELEASING SYSTEM ATP-BINDING PROTEIN LOLD"/>
    <property type="match status" value="1"/>
</dbReference>
<keyword evidence="6" id="KW-1185">Reference proteome</keyword>
<dbReference type="OrthoDB" id="9787227at2"/>
<reference evidence="5 6" key="1">
    <citation type="submission" date="2018-10" db="EMBL/GenBank/DDBJ databases">
        <title>Histidinibacterium lentulum gen. nov., sp. nov., a marine bacterium from the culture broth of Picochlorum sp. 122.</title>
        <authorList>
            <person name="Wang G."/>
        </authorList>
    </citation>
    <scope>NUCLEOTIDE SEQUENCE [LARGE SCALE GENOMIC DNA]</scope>
    <source>
        <strain evidence="5 6">B17</strain>
    </source>
</reference>
<comment type="similarity">
    <text evidence="1">Belongs to the ABC transporter superfamily.</text>
</comment>
<accession>A0A3N2R6G1</accession>
<dbReference type="InterPro" id="IPR017871">
    <property type="entry name" value="ABC_transporter-like_CS"/>
</dbReference>
<dbReference type="GO" id="GO:0005886">
    <property type="term" value="C:plasma membrane"/>
    <property type="evidence" value="ECO:0007669"/>
    <property type="project" value="TreeGrafter"/>
</dbReference>
<evidence type="ECO:0000259" key="4">
    <source>
        <dbReference type="PROSITE" id="PS50893"/>
    </source>
</evidence>
<evidence type="ECO:0000256" key="3">
    <source>
        <dbReference type="ARBA" id="ARBA00022840"/>
    </source>
</evidence>